<dbReference type="OrthoDB" id="1508846at2759"/>
<dbReference type="PANTHER" id="PTHR12263">
    <property type="entry name" value="VACUOLAR ATP SYNTHASE SUBUNIT H"/>
    <property type="match status" value="1"/>
</dbReference>
<keyword evidence="12" id="KW-1185">Reference proteome</keyword>
<evidence type="ECO:0000313" key="11">
    <source>
        <dbReference type="EMBL" id="KAH9383653.1"/>
    </source>
</evidence>
<comment type="similarity">
    <text evidence="2">Belongs to the V-ATPase e1/e2 subunit family.</text>
</comment>
<name>A0A9J6HA73_HAELO</name>
<keyword evidence="6 10" id="KW-1133">Transmembrane helix</keyword>
<evidence type="ECO:0000313" key="12">
    <source>
        <dbReference type="Proteomes" id="UP000821853"/>
    </source>
</evidence>
<proteinExistence type="inferred from homology"/>
<keyword evidence="4 10" id="KW-0812">Transmembrane</keyword>
<comment type="subcellular location">
    <subcellularLocation>
        <location evidence="1">Endomembrane system</location>
        <topology evidence="1">Multi-pass membrane protein</topology>
    </subcellularLocation>
</comment>
<evidence type="ECO:0000256" key="8">
    <source>
        <dbReference type="ARBA" id="ARBA00023136"/>
    </source>
</evidence>
<dbReference type="GO" id="GO:0033179">
    <property type="term" value="C:proton-transporting V-type ATPase, V0 domain"/>
    <property type="evidence" value="ECO:0007669"/>
    <property type="project" value="InterPro"/>
</dbReference>
<feature type="region of interest" description="Disordered" evidence="9">
    <location>
        <begin position="180"/>
        <end position="201"/>
    </location>
</feature>
<dbReference type="VEuPathDB" id="VectorBase:HLOH_051493"/>
<protein>
    <submittedName>
        <fullName evidence="11">Uncharacterized protein</fullName>
    </submittedName>
</protein>
<dbReference type="EMBL" id="JABSTR010001217">
    <property type="protein sequence ID" value="KAH9383653.1"/>
    <property type="molecule type" value="Genomic_DNA"/>
</dbReference>
<dbReference type="GO" id="GO:0012505">
    <property type="term" value="C:endomembrane system"/>
    <property type="evidence" value="ECO:0007669"/>
    <property type="project" value="UniProtKB-SubCell"/>
</dbReference>
<dbReference type="PANTHER" id="PTHR12263:SF0">
    <property type="entry name" value="V-TYPE PROTON ATPASE SUBUNIT"/>
    <property type="match status" value="1"/>
</dbReference>
<feature type="transmembrane region" description="Helical" evidence="10">
    <location>
        <begin position="129"/>
        <end position="152"/>
    </location>
</feature>
<evidence type="ECO:0000256" key="1">
    <source>
        <dbReference type="ARBA" id="ARBA00004127"/>
    </source>
</evidence>
<evidence type="ECO:0000256" key="9">
    <source>
        <dbReference type="SAM" id="MobiDB-lite"/>
    </source>
</evidence>
<accession>A0A9J6HA73</accession>
<evidence type="ECO:0000256" key="3">
    <source>
        <dbReference type="ARBA" id="ARBA00022448"/>
    </source>
</evidence>
<dbReference type="AlphaFoldDB" id="A0A9J6HA73"/>
<evidence type="ECO:0000256" key="7">
    <source>
        <dbReference type="ARBA" id="ARBA00023065"/>
    </source>
</evidence>
<evidence type="ECO:0000256" key="5">
    <source>
        <dbReference type="ARBA" id="ARBA00022781"/>
    </source>
</evidence>
<dbReference type="GO" id="GO:0046961">
    <property type="term" value="F:proton-transporting ATPase activity, rotational mechanism"/>
    <property type="evidence" value="ECO:0007669"/>
    <property type="project" value="InterPro"/>
</dbReference>
<keyword evidence="3" id="KW-0813">Transport</keyword>
<dbReference type="GO" id="GO:0033181">
    <property type="term" value="C:plasma membrane proton-transporting V-type ATPase complex"/>
    <property type="evidence" value="ECO:0007669"/>
    <property type="project" value="TreeGrafter"/>
</dbReference>
<reference evidence="11 12" key="1">
    <citation type="journal article" date="2020" name="Cell">
        <title>Large-Scale Comparative Analyses of Tick Genomes Elucidate Their Genetic Diversity and Vector Capacities.</title>
        <authorList>
            <consortium name="Tick Genome and Microbiome Consortium (TIGMIC)"/>
            <person name="Jia N."/>
            <person name="Wang J."/>
            <person name="Shi W."/>
            <person name="Du L."/>
            <person name="Sun Y."/>
            <person name="Zhan W."/>
            <person name="Jiang J.F."/>
            <person name="Wang Q."/>
            <person name="Zhang B."/>
            <person name="Ji P."/>
            <person name="Bell-Sakyi L."/>
            <person name="Cui X.M."/>
            <person name="Yuan T.T."/>
            <person name="Jiang B.G."/>
            <person name="Yang W.F."/>
            <person name="Lam T.T."/>
            <person name="Chang Q.C."/>
            <person name="Ding S.J."/>
            <person name="Wang X.J."/>
            <person name="Zhu J.G."/>
            <person name="Ruan X.D."/>
            <person name="Zhao L."/>
            <person name="Wei J.T."/>
            <person name="Ye R.Z."/>
            <person name="Que T.C."/>
            <person name="Du C.H."/>
            <person name="Zhou Y.H."/>
            <person name="Cheng J.X."/>
            <person name="Dai P.F."/>
            <person name="Guo W.B."/>
            <person name="Han X.H."/>
            <person name="Huang E.J."/>
            <person name="Li L.F."/>
            <person name="Wei W."/>
            <person name="Gao Y.C."/>
            <person name="Liu J.Z."/>
            <person name="Shao H.Z."/>
            <person name="Wang X."/>
            <person name="Wang C.C."/>
            <person name="Yang T.C."/>
            <person name="Huo Q.B."/>
            <person name="Li W."/>
            <person name="Chen H.Y."/>
            <person name="Chen S.E."/>
            <person name="Zhou L.G."/>
            <person name="Ni X.B."/>
            <person name="Tian J.H."/>
            <person name="Sheng Y."/>
            <person name="Liu T."/>
            <person name="Pan Y.S."/>
            <person name="Xia L.Y."/>
            <person name="Li J."/>
            <person name="Zhao F."/>
            <person name="Cao W.C."/>
        </authorList>
    </citation>
    <scope>NUCLEOTIDE SEQUENCE [LARGE SCALE GENOMIC DNA]</scope>
    <source>
        <strain evidence="11">HaeL-2018</strain>
    </source>
</reference>
<feature type="transmembrane region" description="Helical" evidence="10">
    <location>
        <begin position="103"/>
        <end position="122"/>
    </location>
</feature>
<evidence type="ECO:0000256" key="4">
    <source>
        <dbReference type="ARBA" id="ARBA00022692"/>
    </source>
</evidence>
<keyword evidence="7" id="KW-0406">Ion transport</keyword>
<dbReference type="Proteomes" id="UP000821853">
    <property type="component" value="Unassembled WGS sequence"/>
</dbReference>
<keyword evidence="8 10" id="KW-0472">Membrane</keyword>
<evidence type="ECO:0000256" key="10">
    <source>
        <dbReference type="SAM" id="Phobius"/>
    </source>
</evidence>
<gene>
    <name evidence="11" type="ORF">HPB48_025358</name>
</gene>
<evidence type="ECO:0000256" key="2">
    <source>
        <dbReference type="ARBA" id="ARBA00008328"/>
    </source>
</evidence>
<comment type="caution">
    <text evidence="11">The sequence shown here is derived from an EMBL/GenBank/DDBJ whole genome shotgun (WGS) entry which is preliminary data.</text>
</comment>
<organism evidence="11 12">
    <name type="scientific">Haemaphysalis longicornis</name>
    <name type="common">Bush tick</name>
    <dbReference type="NCBI Taxonomy" id="44386"/>
    <lineage>
        <taxon>Eukaryota</taxon>
        <taxon>Metazoa</taxon>
        <taxon>Ecdysozoa</taxon>
        <taxon>Arthropoda</taxon>
        <taxon>Chelicerata</taxon>
        <taxon>Arachnida</taxon>
        <taxon>Acari</taxon>
        <taxon>Parasitiformes</taxon>
        <taxon>Ixodida</taxon>
        <taxon>Ixodoidea</taxon>
        <taxon>Ixodidae</taxon>
        <taxon>Haemaphysalinae</taxon>
        <taxon>Haemaphysalis</taxon>
    </lineage>
</organism>
<sequence length="201" mass="21547">MQRTVAAFCCIRAAYNRHTETHRSSRNRSTHSAQHTKLEPLAHNMLQSVATLLPTIADDRAHTSSGGVGFPVATRRWQRGWSPLAACPGTAEQKAAMVMDVRIMASMSGFWLGVAVLSPCFVPRSENRSVIRCMLVCAAVCMYLSWLCTYLAQINPLVGPMLPKPALLLLEQHWASGTAAGGGGANHSAAGGTGESVSHPH</sequence>
<dbReference type="InterPro" id="IPR008389">
    <property type="entry name" value="ATPase_V0-cplx_e1/e2_su"/>
</dbReference>
<evidence type="ECO:0000256" key="6">
    <source>
        <dbReference type="ARBA" id="ARBA00022989"/>
    </source>
</evidence>
<dbReference type="Pfam" id="PF05493">
    <property type="entry name" value="ATP_synt_H"/>
    <property type="match status" value="1"/>
</dbReference>
<keyword evidence="5" id="KW-0375">Hydrogen ion transport</keyword>